<dbReference type="PANTHER" id="PTHR30614">
    <property type="entry name" value="MEMBRANE COMPONENT OF AMINO ACID ABC TRANSPORTER"/>
    <property type="match status" value="1"/>
</dbReference>
<dbReference type="InterPro" id="IPR010065">
    <property type="entry name" value="AA_ABC_transptr_permease_3TM"/>
</dbReference>
<evidence type="ECO:0000256" key="6">
    <source>
        <dbReference type="ARBA" id="ARBA00022970"/>
    </source>
</evidence>
<evidence type="ECO:0000256" key="7">
    <source>
        <dbReference type="ARBA" id="ARBA00022989"/>
    </source>
</evidence>
<dbReference type="RefSeq" id="WP_219502244.1">
    <property type="nucleotide sequence ID" value="NZ_JAHXDN010000003.1"/>
</dbReference>
<evidence type="ECO:0000256" key="5">
    <source>
        <dbReference type="ARBA" id="ARBA00022692"/>
    </source>
</evidence>
<dbReference type="PROSITE" id="PS51257">
    <property type="entry name" value="PROKAR_LIPOPROTEIN"/>
    <property type="match status" value="1"/>
</dbReference>
<feature type="transmembrane region" description="Helical" evidence="9">
    <location>
        <begin position="69"/>
        <end position="89"/>
    </location>
</feature>
<keyword evidence="12" id="KW-1185">Reference proteome</keyword>
<evidence type="ECO:0000256" key="9">
    <source>
        <dbReference type="RuleBase" id="RU363032"/>
    </source>
</evidence>
<dbReference type="PROSITE" id="PS50928">
    <property type="entry name" value="ABC_TM1"/>
    <property type="match status" value="1"/>
</dbReference>
<keyword evidence="6" id="KW-0029">Amino-acid transport</keyword>
<keyword evidence="8 9" id="KW-0472">Membrane</keyword>
<accession>A0A9X1JYQ7</accession>
<evidence type="ECO:0000256" key="3">
    <source>
        <dbReference type="ARBA" id="ARBA00022448"/>
    </source>
</evidence>
<dbReference type="NCBIfam" id="TIGR01726">
    <property type="entry name" value="HEQRo_perm_3TM"/>
    <property type="match status" value="1"/>
</dbReference>
<evidence type="ECO:0000256" key="8">
    <source>
        <dbReference type="ARBA" id="ARBA00023136"/>
    </source>
</evidence>
<feature type="transmembrane region" description="Helical" evidence="9">
    <location>
        <begin position="95"/>
        <end position="115"/>
    </location>
</feature>
<name>A0A9X1JYQ7_9RHOB</name>
<dbReference type="GO" id="GO:0043190">
    <property type="term" value="C:ATP-binding cassette (ABC) transporter complex"/>
    <property type="evidence" value="ECO:0007669"/>
    <property type="project" value="InterPro"/>
</dbReference>
<dbReference type="GO" id="GO:0022857">
    <property type="term" value="F:transmembrane transporter activity"/>
    <property type="evidence" value="ECO:0007669"/>
    <property type="project" value="InterPro"/>
</dbReference>
<comment type="subcellular location">
    <subcellularLocation>
        <location evidence="1">Cell inner membrane</location>
        <topology evidence="1">Multi-pass membrane protein</topology>
    </subcellularLocation>
    <subcellularLocation>
        <location evidence="9">Cell membrane</location>
        <topology evidence="9">Multi-pass membrane protein</topology>
    </subcellularLocation>
</comment>
<proteinExistence type="inferred from homology"/>
<evidence type="ECO:0000256" key="4">
    <source>
        <dbReference type="ARBA" id="ARBA00022475"/>
    </source>
</evidence>
<dbReference type="Proteomes" id="UP001138661">
    <property type="component" value="Unassembled WGS sequence"/>
</dbReference>
<evidence type="ECO:0000313" key="12">
    <source>
        <dbReference type="Proteomes" id="UP001138661"/>
    </source>
</evidence>
<evidence type="ECO:0000256" key="2">
    <source>
        <dbReference type="ARBA" id="ARBA00010072"/>
    </source>
</evidence>
<dbReference type="GO" id="GO:0006865">
    <property type="term" value="P:amino acid transport"/>
    <property type="evidence" value="ECO:0007669"/>
    <property type="project" value="UniProtKB-KW"/>
</dbReference>
<feature type="transmembrane region" description="Helical" evidence="9">
    <location>
        <begin position="191"/>
        <end position="211"/>
    </location>
</feature>
<protein>
    <submittedName>
        <fullName evidence="11">Amino acid ABC transporter permease</fullName>
    </submittedName>
</protein>
<evidence type="ECO:0000256" key="1">
    <source>
        <dbReference type="ARBA" id="ARBA00004429"/>
    </source>
</evidence>
<evidence type="ECO:0000313" key="11">
    <source>
        <dbReference type="EMBL" id="MBW4708420.1"/>
    </source>
</evidence>
<organism evidence="11 12">
    <name type="scientific">Roseobacter insulae</name>
    <dbReference type="NCBI Taxonomy" id="2859783"/>
    <lineage>
        <taxon>Bacteria</taxon>
        <taxon>Pseudomonadati</taxon>
        <taxon>Pseudomonadota</taxon>
        <taxon>Alphaproteobacteria</taxon>
        <taxon>Rhodobacterales</taxon>
        <taxon>Roseobacteraceae</taxon>
        <taxon>Roseobacter</taxon>
    </lineage>
</organism>
<keyword evidence="4" id="KW-1003">Cell membrane</keyword>
<dbReference type="InterPro" id="IPR043429">
    <property type="entry name" value="ArtM/GltK/GlnP/TcyL/YhdX-like"/>
</dbReference>
<dbReference type="AlphaFoldDB" id="A0A9X1JYQ7"/>
<dbReference type="EMBL" id="JAHXDN010000003">
    <property type="protein sequence ID" value="MBW4708420.1"/>
    <property type="molecule type" value="Genomic_DNA"/>
</dbReference>
<comment type="caution">
    <text evidence="11">The sequence shown here is derived from an EMBL/GenBank/DDBJ whole genome shotgun (WGS) entry which is preliminary data.</text>
</comment>
<keyword evidence="3 9" id="KW-0813">Transport</keyword>
<feature type="domain" description="ABC transmembrane type-1" evidence="10">
    <location>
        <begin position="20"/>
        <end position="215"/>
    </location>
</feature>
<evidence type="ECO:0000259" key="10">
    <source>
        <dbReference type="PROSITE" id="PS50928"/>
    </source>
</evidence>
<keyword evidence="7 9" id="KW-1133">Transmembrane helix</keyword>
<gene>
    <name evidence="11" type="ORF">KX928_11555</name>
</gene>
<reference evidence="11" key="1">
    <citation type="submission" date="2021-07" db="EMBL/GenBank/DDBJ databases">
        <title>Roseobacter insulae sp. nov., isolated from a tidal flat.</title>
        <authorList>
            <person name="Park S."/>
            <person name="Yoon J.-H."/>
        </authorList>
    </citation>
    <scope>NUCLEOTIDE SEQUENCE</scope>
    <source>
        <strain evidence="11">YSTF-M11</strain>
    </source>
</reference>
<sequence>MERILDQIPRFFSGPNLLLLLESAGLTLAMTLMGCLIGFGLAFVLVYLRQTPGLWAMPLRLICILYVEVFRRIPFIVVVYLVLFFIQTVTPNASLFTIAVIAICLYAVAYTADIIRGGLESVPRAQVEAAEAMNLSRLQTNLRIVLPQAWPVIVPPAIAFAVSFIKDTALVSQVGVFELTFRGKELNNQGYSGILVFGTIALCYFLMSFPLSMLGQYLEKRLATPRGQRRTRKIWFT</sequence>
<dbReference type="InterPro" id="IPR000515">
    <property type="entry name" value="MetI-like"/>
</dbReference>
<dbReference type="PANTHER" id="PTHR30614:SF0">
    <property type="entry name" value="L-CYSTINE TRANSPORT SYSTEM PERMEASE PROTEIN TCYL"/>
    <property type="match status" value="1"/>
</dbReference>
<feature type="transmembrane region" description="Helical" evidence="9">
    <location>
        <begin position="144"/>
        <end position="165"/>
    </location>
</feature>
<dbReference type="CDD" id="cd06261">
    <property type="entry name" value="TM_PBP2"/>
    <property type="match status" value="1"/>
</dbReference>
<comment type="similarity">
    <text evidence="2">Belongs to the binding-protein-dependent transport system permease family. HisMQ subfamily.</text>
</comment>
<dbReference type="Pfam" id="PF00528">
    <property type="entry name" value="BPD_transp_1"/>
    <property type="match status" value="1"/>
</dbReference>
<keyword evidence="5 9" id="KW-0812">Transmembrane</keyword>
<feature type="transmembrane region" description="Helical" evidence="9">
    <location>
        <begin position="24"/>
        <end position="48"/>
    </location>
</feature>